<dbReference type="GO" id="GO:0008932">
    <property type="term" value="F:lytic endotransglycosylase activity"/>
    <property type="evidence" value="ECO:0007669"/>
    <property type="project" value="UniProtKB-UniRule"/>
</dbReference>
<evidence type="ECO:0000313" key="9">
    <source>
        <dbReference type="Proteomes" id="UP000571084"/>
    </source>
</evidence>
<evidence type="ECO:0000256" key="4">
    <source>
        <dbReference type="HAMAP-Rule" id="MF_02071"/>
    </source>
</evidence>
<comment type="function">
    <text evidence="4">Lytic transglycosylase with a strong preference for naked glycan strands that lack stem peptides.</text>
</comment>
<name>A0A840RXC3_9BURK</name>
<dbReference type="GO" id="GO:0000270">
    <property type="term" value="P:peptidoglycan metabolic process"/>
    <property type="evidence" value="ECO:0007669"/>
    <property type="project" value="UniProtKB-UniRule"/>
</dbReference>
<dbReference type="Gene3D" id="2.40.40.10">
    <property type="entry name" value="RlpA-like domain"/>
    <property type="match status" value="1"/>
</dbReference>
<feature type="compositionally biased region" description="Basic and acidic residues" evidence="6">
    <location>
        <begin position="285"/>
        <end position="294"/>
    </location>
</feature>
<dbReference type="NCBIfam" id="TIGR00413">
    <property type="entry name" value="rlpA"/>
    <property type="match status" value="1"/>
</dbReference>
<dbReference type="HAMAP" id="MF_02071">
    <property type="entry name" value="RlpA"/>
    <property type="match status" value="1"/>
</dbReference>
<dbReference type="InterPro" id="IPR007730">
    <property type="entry name" value="SPOR-like_dom"/>
</dbReference>
<dbReference type="GO" id="GO:0071555">
    <property type="term" value="P:cell wall organization"/>
    <property type="evidence" value="ECO:0007669"/>
    <property type="project" value="UniProtKB-KW"/>
</dbReference>
<dbReference type="PANTHER" id="PTHR34183">
    <property type="entry name" value="ENDOLYTIC PEPTIDOGLYCAN TRANSGLYCOSYLASE RLPA"/>
    <property type="match status" value="1"/>
</dbReference>
<dbReference type="AlphaFoldDB" id="A0A840RXC3"/>
<dbReference type="FunFam" id="2.40.40.10:FF:000003">
    <property type="entry name" value="Endolytic peptidoglycan transglycosylase RlpA"/>
    <property type="match status" value="1"/>
</dbReference>
<evidence type="ECO:0000256" key="6">
    <source>
        <dbReference type="SAM" id="MobiDB-lite"/>
    </source>
</evidence>
<dbReference type="PROSITE" id="PS51724">
    <property type="entry name" value="SPOR"/>
    <property type="match status" value="1"/>
</dbReference>
<dbReference type="InterPro" id="IPR034718">
    <property type="entry name" value="RlpA"/>
</dbReference>
<dbReference type="InterPro" id="IPR012997">
    <property type="entry name" value="RplA"/>
</dbReference>
<evidence type="ECO:0000256" key="1">
    <source>
        <dbReference type="ARBA" id="ARBA00022729"/>
    </source>
</evidence>
<keyword evidence="1" id="KW-0732">Signal</keyword>
<dbReference type="InterPro" id="IPR036908">
    <property type="entry name" value="RlpA-like_sf"/>
</dbReference>
<protein>
    <recommendedName>
        <fullName evidence="4">Endolytic peptidoglycan transglycosylase RlpA</fullName>
        <ecNumber evidence="4">4.2.2.-</ecNumber>
    </recommendedName>
</protein>
<sequence length="384" mass="40711">MTICNVNSPHCSRYVDLRSGLVRLAGALVPLLIVAGCSTAPTQGDHRAAAVTRTKPATSANNTPAMPAAGSGRGGYYKDDGPGDNIPDGLENVANAIPTVEPYSRTGNKPYVVFGKTYTPLIDNKPFMQRGIGSWYGKKFHKQRTSSGEPYDMYKMTAAHPTLPIPSYARVTNLKSGKQVIVRINDRGPFHSSRIIDLSYTAALKLGYLGKGSGELEVERLLPADIVAMNQPGNTVADRTGSSTPAAMSVDSPTIESTLLALDSPQSASPVSQSLPTTSTSTSQDVKRADDTIKPDVNSLPAATTPAASGFYLQLGAFSQQLNAGLARKKLLDQFPGVVTAVQDVEIGGVYRLYAGPFANRSDAENAASLVRSRGIVNPIIVMR</sequence>
<organism evidence="8 9">
    <name type="scientific">Glaciimonas immobilis</name>
    <dbReference type="NCBI Taxonomy" id="728004"/>
    <lineage>
        <taxon>Bacteria</taxon>
        <taxon>Pseudomonadati</taxon>
        <taxon>Pseudomonadota</taxon>
        <taxon>Betaproteobacteria</taxon>
        <taxon>Burkholderiales</taxon>
        <taxon>Oxalobacteraceae</taxon>
        <taxon>Glaciimonas</taxon>
    </lineage>
</organism>
<dbReference type="Pfam" id="PF05036">
    <property type="entry name" value="SPOR"/>
    <property type="match status" value="1"/>
</dbReference>
<keyword evidence="3 4" id="KW-0961">Cell wall biogenesis/degradation</keyword>
<dbReference type="RefSeq" id="WP_168056401.1">
    <property type="nucleotide sequence ID" value="NZ_JAAOZT010000009.1"/>
</dbReference>
<comment type="caution">
    <text evidence="8">The sequence shown here is derived from an EMBL/GenBank/DDBJ whole genome shotgun (WGS) entry which is preliminary data.</text>
</comment>
<gene>
    <name evidence="4" type="primary">rlpA</name>
    <name evidence="8" type="ORF">HNR39_004097</name>
</gene>
<dbReference type="EC" id="4.2.2.-" evidence="4"/>
<feature type="domain" description="SPOR" evidence="7">
    <location>
        <begin position="305"/>
        <end position="384"/>
    </location>
</feature>
<keyword evidence="2 4" id="KW-0456">Lyase</keyword>
<feature type="region of interest" description="Disordered" evidence="6">
    <location>
        <begin position="52"/>
        <end position="72"/>
    </location>
</feature>
<comment type="similarity">
    <text evidence="4 5">Belongs to the RlpA family.</text>
</comment>
<dbReference type="CDD" id="cd22268">
    <property type="entry name" value="DPBB_RlpA-like"/>
    <property type="match status" value="1"/>
</dbReference>
<proteinExistence type="inferred from homology"/>
<feature type="compositionally biased region" description="Low complexity" evidence="6">
    <location>
        <begin position="269"/>
        <end position="284"/>
    </location>
</feature>
<accession>A0A840RXC3</accession>
<dbReference type="PANTHER" id="PTHR34183:SF1">
    <property type="entry name" value="ENDOLYTIC PEPTIDOGLYCAN TRANSGLYCOSYLASE RLPA"/>
    <property type="match status" value="1"/>
</dbReference>
<dbReference type="InterPro" id="IPR036680">
    <property type="entry name" value="SPOR-like_sf"/>
</dbReference>
<feature type="region of interest" description="Disordered" evidence="6">
    <location>
        <begin position="266"/>
        <end position="299"/>
    </location>
</feature>
<evidence type="ECO:0000256" key="3">
    <source>
        <dbReference type="ARBA" id="ARBA00023316"/>
    </source>
</evidence>
<dbReference type="EMBL" id="JACHHQ010000012">
    <property type="protein sequence ID" value="MBB5202233.1"/>
    <property type="molecule type" value="Genomic_DNA"/>
</dbReference>
<keyword evidence="9" id="KW-1185">Reference proteome</keyword>
<evidence type="ECO:0000256" key="5">
    <source>
        <dbReference type="RuleBase" id="RU003495"/>
    </source>
</evidence>
<evidence type="ECO:0000313" key="8">
    <source>
        <dbReference type="EMBL" id="MBB5202233.1"/>
    </source>
</evidence>
<dbReference type="Pfam" id="PF03330">
    <property type="entry name" value="DPBB_1"/>
    <property type="match status" value="1"/>
</dbReference>
<dbReference type="Gene3D" id="3.30.70.1070">
    <property type="entry name" value="Sporulation related repeat"/>
    <property type="match status" value="1"/>
</dbReference>
<evidence type="ECO:0000256" key="2">
    <source>
        <dbReference type="ARBA" id="ARBA00023239"/>
    </source>
</evidence>
<feature type="compositionally biased region" description="Polar residues" evidence="6">
    <location>
        <begin position="55"/>
        <end position="64"/>
    </location>
</feature>
<dbReference type="SUPFAM" id="SSF50685">
    <property type="entry name" value="Barwin-like endoglucanases"/>
    <property type="match status" value="1"/>
</dbReference>
<reference evidence="8 9" key="1">
    <citation type="submission" date="2020-08" db="EMBL/GenBank/DDBJ databases">
        <title>Genomic Encyclopedia of Type Strains, Phase IV (KMG-IV): sequencing the most valuable type-strain genomes for metagenomic binning, comparative biology and taxonomic classification.</title>
        <authorList>
            <person name="Goeker M."/>
        </authorList>
    </citation>
    <scope>NUCLEOTIDE SEQUENCE [LARGE SCALE GENOMIC DNA]</scope>
    <source>
        <strain evidence="8 9">DSM 23240</strain>
    </source>
</reference>
<dbReference type="GO" id="GO:0042834">
    <property type="term" value="F:peptidoglycan binding"/>
    <property type="evidence" value="ECO:0007669"/>
    <property type="project" value="InterPro"/>
</dbReference>
<evidence type="ECO:0000259" key="7">
    <source>
        <dbReference type="PROSITE" id="PS51724"/>
    </source>
</evidence>
<dbReference type="Proteomes" id="UP000571084">
    <property type="component" value="Unassembled WGS sequence"/>
</dbReference>
<dbReference type="SUPFAM" id="SSF110997">
    <property type="entry name" value="Sporulation related repeat"/>
    <property type="match status" value="1"/>
</dbReference>
<dbReference type="InterPro" id="IPR009009">
    <property type="entry name" value="RlpA-like_DPBB"/>
</dbReference>
<keyword evidence="8" id="KW-0449">Lipoprotein</keyword>